<gene>
    <name evidence="8" type="ORF">CKM354_001247800</name>
</gene>
<dbReference type="PANTHER" id="PTHR46072">
    <property type="entry name" value="AMIDASE-RELATED-RELATED"/>
    <property type="match status" value="1"/>
</dbReference>
<name>A0A9P3FM25_9PEZI</name>
<evidence type="ECO:0000256" key="2">
    <source>
        <dbReference type="ARBA" id="ARBA00009199"/>
    </source>
</evidence>
<dbReference type="PIRSF" id="PIRSF001221">
    <property type="entry name" value="Amidase_fungi"/>
    <property type="match status" value="1"/>
</dbReference>
<dbReference type="InterPro" id="IPR036928">
    <property type="entry name" value="AS_sf"/>
</dbReference>
<dbReference type="SUPFAM" id="SSF75304">
    <property type="entry name" value="Amidase signature (AS) enzymes"/>
    <property type="match status" value="1"/>
</dbReference>
<feature type="domain" description="Amidase" evidence="7">
    <location>
        <begin position="83"/>
        <end position="530"/>
    </location>
</feature>
<dbReference type="EMBL" id="BOLY01000009">
    <property type="protein sequence ID" value="GIZ49448.1"/>
    <property type="molecule type" value="Genomic_DNA"/>
</dbReference>
<dbReference type="GeneID" id="68298053"/>
<accession>A0A9P3FM25</accession>
<reference evidence="8 9" key="1">
    <citation type="submission" date="2021-01" db="EMBL/GenBank/DDBJ databases">
        <title>Cercospora kikuchii MAFF 305040 whole genome shotgun sequence.</title>
        <authorList>
            <person name="Kashiwa T."/>
            <person name="Suzuki T."/>
        </authorList>
    </citation>
    <scope>NUCLEOTIDE SEQUENCE [LARGE SCALE GENOMIC DNA]</scope>
    <source>
        <strain evidence="8 9">MAFF 305040</strain>
    </source>
</reference>
<dbReference type="GO" id="GO:0004040">
    <property type="term" value="F:amidase activity"/>
    <property type="evidence" value="ECO:0007669"/>
    <property type="project" value="UniProtKB-EC"/>
</dbReference>
<comment type="catalytic activity">
    <reaction evidence="1">
        <text>a monocarboxylic acid amide + H2O = a monocarboxylate + NH4(+)</text>
        <dbReference type="Rhea" id="RHEA:12020"/>
        <dbReference type="ChEBI" id="CHEBI:15377"/>
        <dbReference type="ChEBI" id="CHEBI:28938"/>
        <dbReference type="ChEBI" id="CHEBI:35757"/>
        <dbReference type="ChEBI" id="CHEBI:83628"/>
        <dbReference type="EC" id="3.5.1.4"/>
    </reaction>
</comment>
<proteinExistence type="inferred from homology"/>
<comment type="similarity">
    <text evidence="2">Belongs to the amidase family.</text>
</comment>
<dbReference type="PANTHER" id="PTHR46072:SF5">
    <property type="entry name" value="GENERAL AMIDASE-C"/>
    <property type="match status" value="1"/>
</dbReference>
<keyword evidence="4" id="KW-0378">Hydrolase</keyword>
<evidence type="ECO:0000256" key="6">
    <source>
        <dbReference type="PIRSR" id="PIRSR001221-2"/>
    </source>
</evidence>
<feature type="active site" description="Charge relay system" evidence="5">
    <location>
        <position position="138"/>
    </location>
</feature>
<feature type="active site" description="Charge relay system" evidence="5">
    <location>
        <position position="214"/>
    </location>
</feature>
<protein>
    <recommendedName>
        <fullName evidence="3">amidase</fullName>
        <ecNumber evidence="3">3.5.1.4</ecNumber>
    </recommendedName>
</protein>
<dbReference type="Pfam" id="PF01425">
    <property type="entry name" value="Amidase"/>
    <property type="match status" value="1"/>
</dbReference>
<comment type="caution">
    <text evidence="8">The sequence shown here is derived from an EMBL/GenBank/DDBJ whole genome shotgun (WGS) entry which is preliminary data.</text>
</comment>
<evidence type="ECO:0000313" key="9">
    <source>
        <dbReference type="Proteomes" id="UP000825890"/>
    </source>
</evidence>
<feature type="binding site" evidence="6">
    <location>
        <position position="214"/>
    </location>
    <ligand>
        <name>substrate</name>
    </ligand>
</feature>
<dbReference type="PROSITE" id="PS00571">
    <property type="entry name" value="AMIDASES"/>
    <property type="match status" value="1"/>
</dbReference>
<dbReference type="InterPro" id="IPR020556">
    <property type="entry name" value="Amidase_CS"/>
</dbReference>
<feature type="active site" description="Acyl-ester intermediate" evidence="5">
    <location>
        <position position="238"/>
    </location>
</feature>
<dbReference type="Gene3D" id="3.90.1300.10">
    <property type="entry name" value="Amidase signature (AS) domain"/>
    <property type="match status" value="1"/>
</dbReference>
<dbReference type="InterPro" id="IPR023631">
    <property type="entry name" value="Amidase_dom"/>
</dbReference>
<evidence type="ECO:0000256" key="3">
    <source>
        <dbReference type="ARBA" id="ARBA00012922"/>
    </source>
</evidence>
<organism evidence="8 9">
    <name type="scientific">Cercospora kikuchii</name>
    <dbReference type="NCBI Taxonomy" id="84275"/>
    <lineage>
        <taxon>Eukaryota</taxon>
        <taxon>Fungi</taxon>
        <taxon>Dikarya</taxon>
        <taxon>Ascomycota</taxon>
        <taxon>Pezizomycotina</taxon>
        <taxon>Dothideomycetes</taxon>
        <taxon>Dothideomycetidae</taxon>
        <taxon>Mycosphaerellales</taxon>
        <taxon>Mycosphaerellaceae</taxon>
        <taxon>Cercospora</taxon>
    </lineage>
</organism>
<evidence type="ECO:0000259" key="7">
    <source>
        <dbReference type="Pfam" id="PF01425"/>
    </source>
</evidence>
<dbReference type="OrthoDB" id="6428749at2759"/>
<dbReference type="AlphaFoldDB" id="A0A9P3FM25"/>
<evidence type="ECO:0000256" key="4">
    <source>
        <dbReference type="ARBA" id="ARBA00022801"/>
    </source>
</evidence>
<dbReference type="Proteomes" id="UP000825890">
    <property type="component" value="Unassembled WGS sequence"/>
</dbReference>
<feature type="binding site" evidence="6">
    <location>
        <position position="188"/>
    </location>
    <ligand>
        <name>substrate</name>
    </ligand>
</feature>
<evidence type="ECO:0000256" key="1">
    <source>
        <dbReference type="ARBA" id="ARBA00001311"/>
    </source>
</evidence>
<feature type="binding site" evidence="6">
    <location>
        <begin position="235"/>
        <end position="238"/>
    </location>
    <ligand>
        <name>substrate</name>
    </ligand>
</feature>
<evidence type="ECO:0000313" key="8">
    <source>
        <dbReference type="EMBL" id="GIZ49448.1"/>
    </source>
</evidence>
<sequence>MADTTIDWQAKAAAKRAAELSKIPQEWRLPQEYLTGNETTPISVLDIPAKCGILSQTELEITELTATSLAQKVQSGTLKASSVAQAFCKRAAIAQQLTNCLTETFFSGALTRGAQLDAYLTEHGKPVGPLHGVPISIKDSFRYKGVQSSLGFVSFLERGVDEENSPLVDLLLELGAILYCKTNVPLTLMTADSHNNVFGRVLNPGNLRLGAGGSSGGEGALVAFRGSVIGVGTDIGGSVRIPALCNGTYGFKPTPGRVPYGNQAWCSARGSPGFPACAGPLANSFEDTAFFLRTILEASPWNHDATAIFYPWRSAIADQTPSKLRIGYYIEDPSFPTHPPVRRTLDEAAKALAAAGHEIIVLNNTPSINTSVDIATAYWSMDNTRTFLKNIEAGGEPLIPSLQRTLGTMVAKPEGYTLEELFSVNVLAGEYKALWHDLWVANKLDIILCPPAQTTAVPHDDFGVPHYTILWNLLSYPGLIIPVGKVDKAVDRDELAKPEVETNRIYRSEDVHGAPTSIQLVTRAMQDEELVSYARVIDKVLKGA</sequence>
<keyword evidence="9" id="KW-1185">Reference proteome</keyword>
<dbReference type="EC" id="3.5.1.4" evidence="3"/>
<evidence type="ECO:0000256" key="5">
    <source>
        <dbReference type="PIRSR" id="PIRSR001221-1"/>
    </source>
</evidence>
<dbReference type="RefSeq" id="XP_044663935.1">
    <property type="nucleotide sequence ID" value="XM_044808000.1"/>
</dbReference>